<evidence type="ECO:0000313" key="3">
    <source>
        <dbReference type="Proteomes" id="UP000291124"/>
    </source>
</evidence>
<name>A0A4P6YF70_9FLAO</name>
<evidence type="ECO:0000313" key="2">
    <source>
        <dbReference type="EMBL" id="QBN19140.1"/>
    </source>
</evidence>
<gene>
    <name evidence="2" type="ORF">E1750_10125</name>
</gene>
<reference evidence="3" key="1">
    <citation type="submission" date="2019-03" db="EMBL/GenBank/DDBJ databases">
        <title>Flavobacterium sp.</title>
        <authorList>
            <person name="Kim H."/>
        </authorList>
    </citation>
    <scope>NUCLEOTIDE SEQUENCE [LARGE SCALE GENOMIC DNA]</scope>
    <source>
        <strain evidence="3">GS13</strain>
    </source>
</reference>
<dbReference type="Proteomes" id="UP000291124">
    <property type="component" value="Chromosome"/>
</dbReference>
<dbReference type="OrthoDB" id="906679at2"/>
<sequence>MDYDGESEFVVNKYLFFYFFKKALKINYICIQFLLFTISIQLIMKALSFSKNRCSSLLGLIFLLFATAIATAATRTSTATGGAWATGSTWVGGVAPAAGDDVIIATTGANSVSLGANASITNVTINAGATLNIANRRLTVAGFFTNNGTVTGTTGQVNLTAAGNFNNSGSFNLTTGRISTTTGNFSSTGSLTYSGAGFLVLGGAFTYSGIFTLGAAQVQFIGNADQSIPAFTTTGIVSMLKTGGTATLTGNVTAGGLTLNGAGGTLDLVSGTHTFSGAWTRTNGNLNGGSSLLRIGGSATGTGGTGIYNLGTGTVEYYGGVNQTVAPVIYNNLTLTGTGTKSIATATTTVNKVLAMEGQAVASAAPTYAATATLQYNIAVARTIGAEWITPFAAAGGVVINGNQNTTLNGAKVFNAGIPLTINSGAKLLTGANSLSLGGDFINNGGTFTSTGPIIITNTMATQSIAGFTTTGLVSMTKTSGTATFTGNVSGAGITMNGSGGTLNLGSSLTHTFSGAVNLTAGTLNGGSSLLNVNFTGIAWTGTGSNFNAGTGTVNFGGAGQTLSTSSTFNNLTFSASGTKTLTGLPTVNGILSMEGTSSVSAAPTYGAAATLQYNRTLAQVTGPEWITTFTATGGVRITNIGVITVATANKVFNSTVPLNIESGATLANGGFAISGGSTLNVAGTGALLLSGSSIFPAFATIILASNCTVNYNGAAQTVAVQNYGNLLLSGSGNKTFVGATAIAGGLGISGTAVAILLNGTTSTSASLTLGGVLQTALGSYGGTGSTATNKNGTWFGATTTGIINILTVCLPGTWLGITNTDWNTVTNWCGGNIPNAGTNVTIGMASNQPVIGVLGGLCNTITITAGATLTISGSNTLNLSGNWTNNGTFTSNTSTVIFNGTTNQTIGGSSATTFTNLTNANSTAILSAASPITIKNILSVTNSTSVLDMGTFALTDGGAFSNTGSGTIKTSNTSITPIPSGKTWTNSIFYSNPTGGQTIVAGIYNGNPSLELDNTSGTQTASGNIVTGGQLNIDNGGSPVFDMNGNNLTVNGLNILNSNSVLDMRGATLTYSSALAMDGTVRFSGATNAKPFASGTVEYYGATQTVTNGSYFNLLFSGAAGVYQMTTDIDVVNKLNITNGAVTLKEGLTLSVGDAVTVVVPGTLTIENNASLLQTIFTGANVGDVIVKRNTTPVLEYDATFWCSPTTGTQTLLDFSPGTDSDRYNTYDSVNDVYVNENAATAVFGKGIGYSIRCPATTPSTGPGIVIPHQFVGVPNNGTFTVPLLTPPGDIGLSLIGNPYPSALNAEDFITENLYDATLNPTNTLNGTYYIWTHNTRLTGNDFTGDDYFTCNISGPTGFANFGTGNNTLPTGFIASGQGFFVENEIAGNLKFNNSMRETKNNANFYKTKNSKRSADLERHRIWINITDSALTTGNQTMVGYIEGATNNYEFGFDSYLFDDTKPLLIYSMLGTDTMAIQGRALPFSNSDTVPIGYYTKIADNVTIAINSVDGLFLDNQDIFLEDKVLNVIHDLKSDPYIFASAAGTFNNRFVLRYTDGTLGNKDFKAESNKVVVSIKNKQIKINSFGDTIDKVTIFDLLGRQIYQKNKVNSNELSITNVASSSQTFLVKTTLQNGQIVTEKIVY</sequence>
<keyword evidence="3" id="KW-1185">Reference proteome</keyword>
<keyword evidence="1" id="KW-1133">Transmembrane helix</keyword>
<proteinExistence type="predicted"/>
<protein>
    <submittedName>
        <fullName evidence="2">T9SS sorting signal type C domain-containing protein</fullName>
    </submittedName>
</protein>
<keyword evidence="1" id="KW-0812">Transmembrane</keyword>
<dbReference type="KEGG" id="fnk:E1750_10125"/>
<dbReference type="NCBIfam" id="NF033708">
    <property type="entry name" value="T9SS_Cterm_ChiA"/>
    <property type="match status" value="1"/>
</dbReference>
<evidence type="ECO:0000256" key="1">
    <source>
        <dbReference type="SAM" id="Phobius"/>
    </source>
</evidence>
<keyword evidence="1" id="KW-0472">Membrane</keyword>
<dbReference type="EMBL" id="CP037933">
    <property type="protein sequence ID" value="QBN19140.1"/>
    <property type="molecule type" value="Genomic_DNA"/>
</dbReference>
<organism evidence="2 3">
    <name type="scientific">Flavobacterium nackdongense</name>
    <dbReference type="NCBI Taxonomy" id="2547394"/>
    <lineage>
        <taxon>Bacteria</taxon>
        <taxon>Pseudomonadati</taxon>
        <taxon>Bacteroidota</taxon>
        <taxon>Flavobacteriia</taxon>
        <taxon>Flavobacteriales</taxon>
        <taxon>Flavobacteriaceae</taxon>
        <taxon>Flavobacterium</taxon>
    </lineage>
</organism>
<feature type="transmembrane region" description="Helical" evidence="1">
    <location>
        <begin position="26"/>
        <end position="44"/>
    </location>
</feature>
<feature type="transmembrane region" description="Helical" evidence="1">
    <location>
        <begin position="56"/>
        <end position="73"/>
    </location>
</feature>
<accession>A0A4P6YF70</accession>